<organism evidence="16">
    <name type="scientific">Longilinea arvoryzae</name>
    <dbReference type="NCBI Taxonomy" id="360412"/>
    <lineage>
        <taxon>Bacteria</taxon>
        <taxon>Bacillati</taxon>
        <taxon>Chloroflexota</taxon>
        <taxon>Anaerolineae</taxon>
        <taxon>Anaerolineales</taxon>
        <taxon>Anaerolineaceae</taxon>
        <taxon>Longilinea</taxon>
    </lineage>
</organism>
<evidence type="ECO:0000256" key="9">
    <source>
        <dbReference type="ARBA" id="ARBA00022777"/>
    </source>
</evidence>
<evidence type="ECO:0000256" key="5">
    <source>
        <dbReference type="ARBA" id="ARBA00022605"/>
    </source>
</evidence>
<dbReference type="Gene3D" id="3.30.230.10">
    <property type="match status" value="1"/>
</dbReference>
<reference evidence="16" key="1">
    <citation type="submission" date="2015-07" db="EMBL/GenBank/DDBJ databases">
        <title>Draft Genome Sequences of Anaerolinea thermolimosa IMO-1, Bellilinea caldifistulae GOMI-1, Leptolinea tardivitalis YMTK-2, Levilinea saccharolytica KIBI-1,Longilinea arvoryzae KOME-1, Previously Described as Members of the Anaerolineaceae (Chloroflexi).</title>
        <authorList>
            <person name="Sekiguchi Y."/>
            <person name="Ohashi A."/>
            <person name="Matsuura N."/>
            <person name="Tourlousse M.D."/>
        </authorList>
    </citation>
    <scope>NUCLEOTIDE SEQUENCE [LARGE SCALE GENOMIC DNA]</scope>
    <source>
        <strain evidence="16">KOME-1</strain>
    </source>
</reference>
<dbReference type="PRINTS" id="PR00958">
    <property type="entry name" value="HOMSERKINASE"/>
</dbReference>
<evidence type="ECO:0000256" key="13">
    <source>
        <dbReference type="HAMAP-Rule" id="MF_00384"/>
    </source>
</evidence>
<dbReference type="STRING" id="360412.LARV_01112"/>
<evidence type="ECO:0000259" key="15">
    <source>
        <dbReference type="Pfam" id="PF08544"/>
    </source>
</evidence>
<comment type="similarity">
    <text evidence="2 13">Belongs to the GHMP kinase family. Homoserine kinase subfamily.</text>
</comment>
<dbReference type="PIRSF" id="PIRSF000676">
    <property type="entry name" value="Homoser_kin"/>
    <property type="match status" value="1"/>
</dbReference>
<comment type="subcellular location">
    <subcellularLocation>
        <location evidence="13">Cytoplasm</location>
    </subcellularLocation>
</comment>
<keyword evidence="5 13" id="KW-0028">Amino-acid biosynthesis</keyword>
<dbReference type="AlphaFoldDB" id="A0A0S7B7K6"/>
<dbReference type="Proteomes" id="UP000055060">
    <property type="component" value="Unassembled WGS sequence"/>
</dbReference>
<evidence type="ECO:0000256" key="7">
    <source>
        <dbReference type="ARBA" id="ARBA00022697"/>
    </source>
</evidence>
<accession>A0A0S7B7K6</accession>
<dbReference type="SUPFAM" id="SSF54211">
    <property type="entry name" value="Ribosomal protein S5 domain 2-like"/>
    <property type="match status" value="1"/>
</dbReference>
<evidence type="ECO:0000313" key="17">
    <source>
        <dbReference type="Proteomes" id="UP000055060"/>
    </source>
</evidence>
<gene>
    <name evidence="13" type="primary">thrB</name>
    <name evidence="16" type="ORF">LARV_01112</name>
</gene>
<evidence type="ECO:0000256" key="10">
    <source>
        <dbReference type="ARBA" id="ARBA00022840"/>
    </source>
</evidence>
<dbReference type="Gene3D" id="3.30.70.890">
    <property type="entry name" value="GHMP kinase, C-terminal domain"/>
    <property type="match status" value="1"/>
</dbReference>
<dbReference type="InterPro" id="IPR006204">
    <property type="entry name" value="GHMP_kinase_N_dom"/>
</dbReference>
<dbReference type="GO" id="GO:0005737">
    <property type="term" value="C:cytoplasm"/>
    <property type="evidence" value="ECO:0007669"/>
    <property type="project" value="UniProtKB-SubCell"/>
</dbReference>
<keyword evidence="7 13" id="KW-0791">Threonine biosynthesis</keyword>
<dbReference type="InterPro" id="IPR013750">
    <property type="entry name" value="GHMP_kinase_C_dom"/>
</dbReference>
<name>A0A0S7B7K6_9CHLR</name>
<evidence type="ECO:0000256" key="6">
    <source>
        <dbReference type="ARBA" id="ARBA00022679"/>
    </source>
</evidence>
<feature type="domain" description="GHMP kinase N-terminal" evidence="14">
    <location>
        <begin position="63"/>
        <end position="146"/>
    </location>
</feature>
<dbReference type="PROSITE" id="PS00627">
    <property type="entry name" value="GHMP_KINASES_ATP"/>
    <property type="match status" value="1"/>
</dbReference>
<evidence type="ECO:0000256" key="1">
    <source>
        <dbReference type="ARBA" id="ARBA00005015"/>
    </source>
</evidence>
<sequence>MISRPGGVCVRVPATSANLGPGFDCLGLALDWWNEVEFRLEGDGVRVEVRGEGAATLPQGRDNLIAVAALRLFERAGQPAPRGLHIRCNNTIPLGSGLGSSAAAVLSGLLGANRLLDDPFEMDPILELATEMEGHPDNAAPALWGGLTAALKTPGGVICRRIAVPALALAVATPQFDLPTHAARAALPGQVPLADAVFNLSCTTLVVEALRSGDLDLLAQVMDDRLHQPYRLPLIPGAQAARQAALDAGAVACVLSGAGPSLLAVARGDAQPLAEAMTAAFRAAGLAARAFTPSISPIGAQVASSR</sequence>
<dbReference type="NCBIfam" id="TIGR00191">
    <property type="entry name" value="thrB"/>
    <property type="match status" value="1"/>
</dbReference>
<evidence type="ECO:0000256" key="11">
    <source>
        <dbReference type="ARBA" id="ARBA00049375"/>
    </source>
</evidence>
<keyword evidence="17" id="KW-1185">Reference proteome</keyword>
<evidence type="ECO:0000256" key="3">
    <source>
        <dbReference type="ARBA" id="ARBA00012078"/>
    </source>
</evidence>
<dbReference type="GO" id="GO:0004413">
    <property type="term" value="F:homoserine kinase activity"/>
    <property type="evidence" value="ECO:0007669"/>
    <property type="project" value="UniProtKB-UniRule"/>
</dbReference>
<dbReference type="GO" id="GO:0009088">
    <property type="term" value="P:threonine biosynthetic process"/>
    <property type="evidence" value="ECO:0007669"/>
    <property type="project" value="UniProtKB-UniRule"/>
</dbReference>
<dbReference type="Pfam" id="PF08544">
    <property type="entry name" value="GHMP_kinases_C"/>
    <property type="match status" value="1"/>
</dbReference>
<evidence type="ECO:0000256" key="8">
    <source>
        <dbReference type="ARBA" id="ARBA00022741"/>
    </source>
</evidence>
<comment type="pathway">
    <text evidence="1 13">Amino-acid biosynthesis; L-threonine biosynthesis; L-threonine from L-aspartate: step 4/5.</text>
</comment>
<comment type="catalytic activity">
    <reaction evidence="11 13">
        <text>L-homoserine + ATP = O-phospho-L-homoserine + ADP + H(+)</text>
        <dbReference type="Rhea" id="RHEA:13985"/>
        <dbReference type="ChEBI" id="CHEBI:15378"/>
        <dbReference type="ChEBI" id="CHEBI:30616"/>
        <dbReference type="ChEBI" id="CHEBI:57476"/>
        <dbReference type="ChEBI" id="CHEBI:57590"/>
        <dbReference type="ChEBI" id="CHEBI:456216"/>
        <dbReference type="EC" id="2.7.1.39"/>
    </reaction>
</comment>
<dbReference type="EMBL" id="DF967972">
    <property type="protein sequence ID" value="GAP13359.1"/>
    <property type="molecule type" value="Genomic_DNA"/>
</dbReference>
<evidence type="ECO:0000313" key="16">
    <source>
        <dbReference type="EMBL" id="GAP13359.1"/>
    </source>
</evidence>
<dbReference type="NCBIfam" id="NF002288">
    <property type="entry name" value="PRK01212.1-4"/>
    <property type="match status" value="1"/>
</dbReference>
<dbReference type="RefSeq" id="WP_201785879.1">
    <property type="nucleotide sequence ID" value="NZ_DF967972.1"/>
</dbReference>
<keyword evidence="9 13" id="KW-0418">Kinase</keyword>
<dbReference type="PANTHER" id="PTHR20861:SF1">
    <property type="entry name" value="HOMOSERINE KINASE"/>
    <property type="match status" value="1"/>
</dbReference>
<keyword evidence="6 13" id="KW-0808">Transferase</keyword>
<feature type="binding site" evidence="13">
    <location>
        <begin position="93"/>
        <end position="103"/>
    </location>
    <ligand>
        <name>ATP</name>
        <dbReference type="ChEBI" id="CHEBI:30616"/>
    </ligand>
</feature>
<evidence type="ECO:0000256" key="2">
    <source>
        <dbReference type="ARBA" id="ARBA00007370"/>
    </source>
</evidence>
<comment type="function">
    <text evidence="12 13">Catalyzes the ATP-dependent phosphorylation of L-homoserine to L-homoserine phosphate.</text>
</comment>
<dbReference type="HAMAP" id="MF_00384">
    <property type="entry name" value="Homoser_kinase"/>
    <property type="match status" value="1"/>
</dbReference>
<dbReference type="PANTHER" id="PTHR20861">
    <property type="entry name" value="HOMOSERINE/4-DIPHOSPHOCYTIDYL-2-C-METHYL-D-ERYTHRITOL KINASE"/>
    <property type="match status" value="1"/>
</dbReference>
<dbReference type="SUPFAM" id="SSF55060">
    <property type="entry name" value="GHMP Kinase, C-terminal domain"/>
    <property type="match status" value="1"/>
</dbReference>
<dbReference type="EC" id="2.7.1.39" evidence="3 13"/>
<dbReference type="UniPathway" id="UPA00050">
    <property type="reaction ID" value="UER00064"/>
</dbReference>
<dbReference type="GO" id="GO:0005524">
    <property type="term" value="F:ATP binding"/>
    <property type="evidence" value="ECO:0007669"/>
    <property type="project" value="UniProtKB-UniRule"/>
</dbReference>
<dbReference type="InterPro" id="IPR006203">
    <property type="entry name" value="GHMP_knse_ATP-bd_CS"/>
</dbReference>
<keyword evidence="13" id="KW-0963">Cytoplasm</keyword>
<evidence type="ECO:0000256" key="4">
    <source>
        <dbReference type="ARBA" id="ARBA00017858"/>
    </source>
</evidence>
<protein>
    <recommendedName>
        <fullName evidence="4 13">Homoserine kinase</fullName>
        <shortName evidence="13">HK</shortName>
        <shortName evidence="13">HSK</shortName>
        <ecNumber evidence="3 13">2.7.1.39</ecNumber>
    </recommendedName>
</protein>
<dbReference type="InterPro" id="IPR036554">
    <property type="entry name" value="GHMP_kinase_C_sf"/>
</dbReference>
<dbReference type="Pfam" id="PF00288">
    <property type="entry name" value="GHMP_kinases_N"/>
    <property type="match status" value="1"/>
</dbReference>
<dbReference type="InterPro" id="IPR020568">
    <property type="entry name" value="Ribosomal_Su5_D2-typ_SF"/>
</dbReference>
<evidence type="ECO:0000259" key="14">
    <source>
        <dbReference type="Pfam" id="PF00288"/>
    </source>
</evidence>
<keyword evidence="8 13" id="KW-0547">Nucleotide-binding</keyword>
<dbReference type="InterPro" id="IPR000870">
    <property type="entry name" value="Homoserine_kinase"/>
</dbReference>
<proteinExistence type="inferred from homology"/>
<feature type="domain" description="GHMP kinase C-terminal" evidence="15">
    <location>
        <begin position="207"/>
        <end position="282"/>
    </location>
</feature>
<evidence type="ECO:0000256" key="12">
    <source>
        <dbReference type="ARBA" id="ARBA00049954"/>
    </source>
</evidence>
<dbReference type="InterPro" id="IPR014721">
    <property type="entry name" value="Ribsml_uS5_D2-typ_fold_subgr"/>
</dbReference>
<keyword evidence="10 13" id="KW-0067">ATP-binding</keyword>